<protein>
    <submittedName>
        <fullName evidence="3">Metallothionein-2</fullName>
    </submittedName>
</protein>
<evidence type="ECO:0000256" key="1">
    <source>
        <dbReference type="ARBA" id="ARBA00022723"/>
    </source>
</evidence>
<evidence type="ECO:0000256" key="2">
    <source>
        <dbReference type="ARBA" id="ARBA00022851"/>
    </source>
</evidence>
<accession>C1IE34</accession>
<proteinExistence type="evidence at transcript level"/>
<evidence type="ECO:0000313" key="3">
    <source>
        <dbReference type="EMBL" id="ACD84579.1"/>
    </source>
</evidence>
<dbReference type="Pfam" id="PF05522">
    <property type="entry name" value="Metallothio_6"/>
    <property type="match status" value="1"/>
</dbReference>
<organism evidence="3">
    <name type="scientific">Metaphire californica</name>
    <dbReference type="NCBI Taxonomy" id="298374"/>
    <lineage>
        <taxon>Eukaryota</taxon>
        <taxon>Metazoa</taxon>
        <taxon>Spiralia</taxon>
        <taxon>Lophotrochozoa</taxon>
        <taxon>Annelida</taxon>
        <taxon>Clitellata</taxon>
        <taxon>Oligochaeta</taxon>
        <taxon>Crassiclitellata</taxon>
        <taxon>Megascolecida</taxon>
        <taxon>Megascolecidae</taxon>
        <taxon>Metaphire</taxon>
    </lineage>
</organism>
<dbReference type="GO" id="GO:0046872">
    <property type="term" value="F:metal ion binding"/>
    <property type="evidence" value="ECO:0007669"/>
    <property type="project" value="UniProtKB-KW"/>
</dbReference>
<dbReference type="AlphaFoldDB" id="C1IE34"/>
<keyword evidence="1" id="KW-0479">Metal-binding</keyword>
<sequence>MSDTTKCCGKAACPREDNQCVCPNCQCPKGECPPNCDKNCCGSAGCGSAKCGNANCKCGADCKCVGGPACATECAKGSCK</sequence>
<reference evidence="3" key="1">
    <citation type="submission" date="2008-03" db="EMBL/GenBank/DDBJ databases">
        <title>Cloning and characterization of metallothionein-2 from earthworm Metaphire californica.</title>
        <authorList>
            <person name="Chen C.C."/>
            <person name="Liang S.-H."/>
            <person name="Jeng Y.P."/>
            <person name="Chou Y.C."/>
        </authorList>
    </citation>
    <scope>NUCLEOTIDE SEQUENCE</scope>
</reference>
<keyword evidence="2" id="KW-0480">Metal-thiolate cluster</keyword>
<name>C1IE34_9ANNE</name>
<gene>
    <name evidence="3" type="primary">MT2</name>
</gene>
<dbReference type="EMBL" id="EU560443">
    <property type="protein sequence ID" value="ACD84579.1"/>
    <property type="molecule type" value="mRNA"/>
</dbReference>
<dbReference type="InterPro" id="IPR017980">
    <property type="entry name" value="Metalthion_4_echinoid/annelid"/>
</dbReference>